<organism evidence="1 2">
    <name type="scientific">Pan troglodytes</name>
    <name type="common">Chimpanzee</name>
    <dbReference type="NCBI Taxonomy" id="9598"/>
    <lineage>
        <taxon>Eukaryota</taxon>
        <taxon>Metazoa</taxon>
        <taxon>Chordata</taxon>
        <taxon>Craniata</taxon>
        <taxon>Vertebrata</taxon>
        <taxon>Euteleostomi</taxon>
        <taxon>Mammalia</taxon>
        <taxon>Eutheria</taxon>
        <taxon>Euarchontoglires</taxon>
        <taxon>Primates</taxon>
        <taxon>Haplorrhini</taxon>
        <taxon>Catarrhini</taxon>
        <taxon>Hominidae</taxon>
        <taxon>Pan</taxon>
    </lineage>
</organism>
<evidence type="ECO:0000313" key="1">
    <source>
        <dbReference type="EMBL" id="PNI16280.1"/>
    </source>
</evidence>
<dbReference type="EMBL" id="NBAG03000543">
    <property type="protein sequence ID" value="PNI16280.1"/>
    <property type="molecule type" value="Genomic_DNA"/>
</dbReference>
<protein>
    <submittedName>
        <fullName evidence="1">VAPA isoform 4</fullName>
    </submittedName>
</protein>
<dbReference type="Proteomes" id="UP000236370">
    <property type="component" value="Unassembled WGS sequence"/>
</dbReference>
<comment type="caution">
    <text evidence="1">The sequence shown here is derived from an EMBL/GenBank/DDBJ whole genome shotgun (WGS) entry which is preliminary data.</text>
</comment>
<evidence type="ECO:0000313" key="2">
    <source>
        <dbReference type="Proteomes" id="UP000236370"/>
    </source>
</evidence>
<accession>A0A2J8J0I1</accession>
<name>A0A2J8J0I1_PANTR</name>
<dbReference type="SMR" id="A0A2J8J0I1"/>
<proteinExistence type="predicted"/>
<gene>
    <name evidence="1" type="ORF">CK820_G0051577</name>
</gene>
<reference evidence="1 2" key="1">
    <citation type="submission" date="2017-12" db="EMBL/GenBank/DDBJ databases">
        <title>High-resolution comparative analysis of great ape genomes.</title>
        <authorList>
            <person name="Pollen A."/>
            <person name="Hastie A."/>
            <person name="Hormozdiari F."/>
            <person name="Dougherty M."/>
            <person name="Liu R."/>
            <person name="Chaisson M."/>
            <person name="Hoppe E."/>
            <person name="Hill C."/>
            <person name="Pang A."/>
            <person name="Hillier L."/>
            <person name="Baker C."/>
            <person name="Armstrong J."/>
            <person name="Shendure J."/>
            <person name="Paten B."/>
            <person name="Wilson R."/>
            <person name="Chao H."/>
            <person name="Schneider V."/>
            <person name="Ventura M."/>
            <person name="Kronenberg Z."/>
            <person name="Murali S."/>
            <person name="Gordon D."/>
            <person name="Cantsilieris S."/>
            <person name="Munson K."/>
            <person name="Nelson B."/>
            <person name="Raja A."/>
            <person name="Underwood J."/>
            <person name="Diekhans M."/>
            <person name="Fiddes I."/>
            <person name="Haussler D."/>
            <person name="Eichler E."/>
        </authorList>
    </citation>
    <scope>NUCLEOTIDE SEQUENCE [LARGE SCALE GENOMIC DNA]</scope>
    <source>
        <strain evidence="1">Yerkes chimp pedigree #C0471</strain>
    </source>
</reference>
<sequence length="29" mass="3111">MASASGAMAKHEQILVLDPPTDLKFKVIV</sequence>
<dbReference type="AlphaFoldDB" id="A0A2J8J0I1"/>